<name>A0AA38FE76_TAXCH</name>
<feature type="compositionally biased region" description="Polar residues" evidence="1">
    <location>
        <begin position="82"/>
        <end position="95"/>
    </location>
</feature>
<evidence type="ECO:0000256" key="1">
    <source>
        <dbReference type="SAM" id="MobiDB-lite"/>
    </source>
</evidence>
<feature type="region of interest" description="Disordered" evidence="1">
    <location>
        <begin position="141"/>
        <end position="201"/>
    </location>
</feature>
<feature type="region of interest" description="Disordered" evidence="1">
    <location>
        <begin position="61"/>
        <end position="95"/>
    </location>
</feature>
<sequence>MARNQCSGESPDQILRRKKFKVAAAEASVNDAFFSMPNRGCWNLQFQSWDQGKHLFRQSQKYSNTRNQNNITEPSNCGFPSKITNERNPSSSMQPFKTKLRDSVMAPETTEPNPISMMQPIKIQPGDCQISSKTTKLYPSLLMHPSNSREGDWGWPSETKAESNPSSLMQPREIGSGDFGLPSETTEPNQTSAIQPSNVSPDAFSSMLNRWNLQFQSLGQQKDLFLQSQKNLSTRNQNNITEASDCGSPSKITMERNSTFLVQPSKTKPGDCGVLLETTEPISLMRPNNIQP</sequence>
<gene>
    <name evidence="2" type="ORF">KI387_031030</name>
</gene>
<dbReference type="Proteomes" id="UP000824469">
    <property type="component" value="Unassembled WGS sequence"/>
</dbReference>
<dbReference type="AlphaFoldDB" id="A0AA38FE76"/>
<keyword evidence="3" id="KW-1185">Reference proteome</keyword>
<comment type="caution">
    <text evidence="2">The sequence shown here is derived from an EMBL/GenBank/DDBJ whole genome shotgun (WGS) entry which is preliminary data.</text>
</comment>
<accession>A0AA38FE76</accession>
<feature type="compositionally biased region" description="Polar residues" evidence="1">
    <location>
        <begin position="61"/>
        <end position="75"/>
    </location>
</feature>
<organism evidence="2 3">
    <name type="scientific">Taxus chinensis</name>
    <name type="common">Chinese yew</name>
    <name type="synonym">Taxus wallichiana var. chinensis</name>
    <dbReference type="NCBI Taxonomy" id="29808"/>
    <lineage>
        <taxon>Eukaryota</taxon>
        <taxon>Viridiplantae</taxon>
        <taxon>Streptophyta</taxon>
        <taxon>Embryophyta</taxon>
        <taxon>Tracheophyta</taxon>
        <taxon>Spermatophyta</taxon>
        <taxon>Pinopsida</taxon>
        <taxon>Pinidae</taxon>
        <taxon>Conifers II</taxon>
        <taxon>Cupressales</taxon>
        <taxon>Taxaceae</taxon>
        <taxon>Taxus</taxon>
    </lineage>
</organism>
<dbReference type="EMBL" id="JAHRHJ020000010">
    <property type="protein sequence ID" value="KAH9299348.1"/>
    <property type="molecule type" value="Genomic_DNA"/>
</dbReference>
<proteinExistence type="predicted"/>
<reference evidence="2 3" key="1">
    <citation type="journal article" date="2021" name="Nat. Plants">
        <title>The Taxus genome provides insights into paclitaxel biosynthesis.</title>
        <authorList>
            <person name="Xiong X."/>
            <person name="Gou J."/>
            <person name="Liao Q."/>
            <person name="Li Y."/>
            <person name="Zhou Q."/>
            <person name="Bi G."/>
            <person name="Li C."/>
            <person name="Du R."/>
            <person name="Wang X."/>
            <person name="Sun T."/>
            <person name="Guo L."/>
            <person name="Liang H."/>
            <person name="Lu P."/>
            <person name="Wu Y."/>
            <person name="Zhang Z."/>
            <person name="Ro D.K."/>
            <person name="Shang Y."/>
            <person name="Huang S."/>
            <person name="Yan J."/>
        </authorList>
    </citation>
    <scope>NUCLEOTIDE SEQUENCE [LARGE SCALE GENOMIC DNA]</scope>
    <source>
        <strain evidence="2">Ta-2019</strain>
    </source>
</reference>
<evidence type="ECO:0000313" key="3">
    <source>
        <dbReference type="Proteomes" id="UP000824469"/>
    </source>
</evidence>
<feature type="compositionally biased region" description="Polar residues" evidence="1">
    <location>
        <begin position="183"/>
        <end position="200"/>
    </location>
</feature>
<evidence type="ECO:0000313" key="2">
    <source>
        <dbReference type="EMBL" id="KAH9299348.1"/>
    </source>
</evidence>
<feature type="non-terminal residue" evidence="2">
    <location>
        <position position="1"/>
    </location>
</feature>
<protein>
    <submittedName>
        <fullName evidence="2">Uncharacterized protein</fullName>
    </submittedName>
</protein>